<reference evidence="1 2" key="1">
    <citation type="journal article" date="2022" name="DNA Res.">
        <title>Chromosomal-level genome assembly of the orchid tree Bauhinia variegata (Leguminosae; Cercidoideae) supports the allotetraploid origin hypothesis of Bauhinia.</title>
        <authorList>
            <person name="Zhong Y."/>
            <person name="Chen Y."/>
            <person name="Zheng D."/>
            <person name="Pang J."/>
            <person name="Liu Y."/>
            <person name="Luo S."/>
            <person name="Meng S."/>
            <person name="Qian L."/>
            <person name="Wei D."/>
            <person name="Dai S."/>
            <person name="Zhou R."/>
        </authorList>
    </citation>
    <scope>NUCLEOTIDE SEQUENCE [LARGE SCALE GENOMIC DNA]</scope>
    <source>
        <strain evidence="1">BV-YZ2020</strain>
    </source>
</reference>
<evidence type="ECO:0000313" key="2">
    <source>
        <dbReference type="Proteomes" id="UP000828941"/>
    </source>
</evidence>
<proteinExistence type="predicted"/>
<keyword evidence="2" id="KW-1185">Reference proteome</keyword>
<gene>
    <name evidence="1" type="ORF">L6164_016250</name>
</gene>
<accession>A0ACB9NQZ8</accession>
<dbReference type="EMBL" id="CM039431">
    <property type="protein sequence ID" value="KAI4337884.1"/>
    <property type="molecule type" value="Genomic_DNA"/>
</dbReference>
<name>A0ACB9NQZ8_BAUVA</name>
<comment type="caution">
    <text evidence="1">The sequence shown here is derived from an EMBL/GenBank/DDBJ whole genome shotgun (WGS) entry which is preliminary data.</text>
</comment>
<protein>
    <submittedName>
        <fullName evidence="1">Uncharacterized protein</fullName>
    </submittedName>
</protein>
<sequence>MSFRWNAAQAQVAVSRLLLLLLACLLTTREIEGKGKYSSCNKTCGNVHFQYPFGTTRECARNDSFLLTCNETSGNAIANISPTKNIEIQFISLQGELRITAPVDKVCFSASSTTYTSTHGQTLEDSTLYSPFAVSSTKNKFTVVGCDTTVKVGESLSSGQRFTTGCELVCTNFRDVRNGSCSGIGCCQTTFPKDVKGFNLTMSSFHNYSQEVIDFNPCSYAFVVEDGKYDFSSQDLKNLRNRTEFPMILSWAVERKTCAEAKKNMDSYACKSKNSECEPSENGVGYICKCKDGYDGNPYLDDDEDESCRKVGGRNPALPIASVAALVGLAALSHSFSWMPKQKTLDQLFVQNGGEEFSSLTGGESQTPTVYSQDEIEMFTQCFDATKVIRRGLLGTVYRGTLPNNNREVAVKKTRQRGGPRKAAFFIREAVALCNINNENVAQLLGICLQTEVPILIYEFVKSTRTLYGVINAANNENANANEKENQGSLILSWEERLKIAADTAEAISCMHSASVPIVHGNIKSCNILLDEDGKAKLTDCGALRLIPLEDLVKASPGYVDPEYIHTGELNEKSDVYSFGVVLIELLTGVKAVEFGRVQQEKTLVLHFVSAMNRNHLMGVIDRRIMNGTNEKELWKVATLASSCVKLIGEERPSMKDVAEELKPLAPKDGIKNSNPPDGEDENENEEGLIAPIAEASTSVWDVAQGEE</sequence>
<dbReference type="Proteomes" id="UP000828941">
    <property type="component" value="Chromosome 6"/>
</dbReference>
<organism evidence="1 2">
    <name type="scientific">Bauhinia variegata</name>
    <name type="common">Purple orchid tree</name>
    <name type="synonym">Phanera variegata</name>
    <dbReference type="NCBI Taxonomy" id="167791"/>
    <lineage>
        <taxon>Eukaryota</taxon>
        <taxon>Viridiplantae</taxon>
        <taxon>Streptophyta</taxon>
        <taxon>Embryophyta</taxon>
        <taxon>Tracheophyta</taxon>
        <taxon>Spermatophyta</taxon>
        <taxon>Magnoliopsida</taxon>
        <taxon>eudicotyledons</taxon>
        <taxon>Gunneridae</taxon>
        <taxon>Pentapetalae</taxon>
        <taxon>rosids</taxon>
        <taxon>fabids</taxon>
        <taxon>Fabales</taxon>
        <taxon>Fabaceae</taxon>
        <taxon>Cercidoideae</taxon>
        <taxon>Cercideae</taxon>
        <taxon>Bauhiniinae</taxon>
        <taxon>Bauhinia</taxon>
    </lineage>
</organism>
<evidence type="ECO:0000313" key="1">
    <source>
        <dbReference type="EMBL" id="KAI4337884.1"/>
    </source>
</evidence>